<evidence type="ECO:0000313" key="3">
    <source>
        <dbReference type="EMBL" id="KEF31774.1"/>
    </source>
</evidence>
<dbReference type="InterPro" id="IPR036465">
    <property type="entry name" value="vWFA_dom_sf"/>
</dbReference>
<dbReference type="EMBL" id="ANIE01000004">
    <property type="protein sequence ID" value="KEF31774.1"/>
    <property type="molecule type" value="Genomic_DNA"/>
</dbReference>
<dbReference type="InterPro" id="IPR002035">
    <property type="entry name" value="VWF_A"/>
</dbReference>
<dbReference type="STRING" id="1137280.D777_01460"/>
<dbReference type="Proteomes" id="UP000035057">
    <property type="component" value="Unassembled WGS sequence"/>
</dbReference>
<sequence>MEEWVGYKWHEYITRQALGEFPEHAVTLKDEARPLGVLFRALGGDPALSLVTAEPRHFRLRRRFLHKLAGTHRKFELAWRDEQNLRLPERIALFPSRELNRDLYLWLAALAASPQPNDGDWFTDNQTMVENLLARWPGLERLYQRLVSHTLQWRPQPEDLPTDEARREDAIRQALIHPGSVPNLPGAAHDPWPVILWLYPALDKAVSASQISDDDTNQSNPGGLAKKRKRRQAERVEAFDRDQGLMIFRLESLFSWTEFIPVDRAGDDTEEEDAEAVADDMDMMSVSSDRRETSASIKFDLDLPSEENDDLRLGPGIHLPEWDWRRQTYREKFCCLQPMLARDAQPAELPEPLRRPAKHLQRQFSALKPLKQWQKRQVEGEELDLDACLEREVQHRQRQGAIDQKLFRRCQQSQRDLACLVLADVSLSTESYINNHQRVIDVARDGLQLLSEALSASRDPFALFAFSSRRRDHVRFHHIKGFDEAYTGTIRGRIQALEPGFYTRMGTAIRQATRLLQSRHEHQKILLLLTDGKPNDLDLYEGRYGIEDTRMAVQEAQKAGLTPFCVTIDDEASAYLPYVFGSNNYVVIRDPAQLPLQLPKLYLNLTR</sequence>
<proteinExistence type="predicted"/>
<evidence type="ECO:0000313" key="4">
    <source>
        <dbReference type="Proteomes" id="UP000035057"/>
    </source>
</evidence>
<accession>A0A072N267</accession>
<dbReference type="Pfam" id="PF13519">
    <property type="entry name" value="VWA_2"/>
    <property type="match status" value="1"/>
</dbReference>
<dbReference type="PANTHER" id="PTHR41248:SF1">
    <property type="entry name" value="NORD PROTEIN"/>
    <property type="match status" value="1"/>
</dbReference>
<feature type="domain" description="VWFA" evidence="2">
    <location>
        <begin position="416"/>
        <end position="605"/>
    </location>
</feature>
<dbReference type="AlphaFoldDB" id="A0A072N267"/>
<comment type="caution">
    <text evidence="3">The sequence shown here is derived from an EMBL/GenBank/DDBJ whole genome shotgun (WGS) entry which is preliminary data.</text>
</comment>
<keyword evidence="4" id="KW-1185">Reference proteome</keyword>
<organism evidence="3 4">
    <name type="scientific">Marinobacter nitratireducens</name>
    <dbReference type="NCBI Taxonomy" id="1137280"/>
    <lineage>
        <taxon>Bacteria</taxon>
        <taxon>Pseudomonadati</taxon>
        <taxon>Pseudomonadota</taxon>
        <taxon>Gammaproteobacteria</taxon>
        <taxon>Pseudomonadales</taxon>
        <taxon>Marinobacteraceae</taxon>
        <taxon>Marinobacter</taxon>
    </lineage>
</organism>
<protein>
    <submittedName>
        <fullName evidence="3">Nitric oxide reductase activation protein NorD</fullName>
    </submittedName>
</protein>
<dbReference type="CDD" id="cd01454">
    <property type="entry name" value="vWA_norD_type"/>
    <property type="match status" value="1"/>
</dbReference>
<dbReference type="PROSITE" id="PS50234">
    <property type="entry name" value="VWFA"/>
    <property type="match status" value="1"/>
</dbReference>
<evidence type="ECO:0000259" key="2">
    <source>
        <dbReference type="PROSITE" id="PS50234"/>
    </source>
</evidence>
<dbReference type="InterPro" id="IPR051928">
    <property type="entry name" value="NorD/CobT"/>
</dbReference>
<feature type="region of interest" description="Disordered" evidence="1">
    <location>
        <begin position="208"/>
        <end position="231"/>
    </location>
</feature>
<dbReference type="SUPFAM" id="SSF53300">
    <property type="entry name" value="vWA-like"/>
    <property type="match status" value="1"/>
</dbReference>
<dbReference type="OrthoDB" id="9758211at2"/>
<dbReference type="SMART" id="SM00327">
    <property type="entry name" value="VWA"/>
    <property type="match status" value="1"/>
</dbReference>
<reference evidence="3 4" key="1">
    <citation type="submission" date="2012-12" db="EMBL/GenBank/DDBJ databases">
        <title>Genome assembly of Marinobacter sp. AK21.</title>
        <authorList>
            <person name="Khatri I."/>
            <person name="Kumar R."/>
            <person name="Vaidya B."/>
            <person name="Subramanian S."/>
            <person name="Pinnaka A."/>
        </authorList>
    </citation>
    <scope>NUCLEOTIDE SEQUENCE [LARGE SCALE GENOMIC DNA]</scope>
    <source>
        <strain evidence="3 4">AK21</strain>
    </source>
</reference>
<evidence type="ECO:0000256" key="1">
    <source>
        <dbReference type="SAM" id="MobiDB-lite"/>
    </source>
</evidence>
<gene>
    <name evidence="3" type="ORF">D777_01460</name>
</gene>
<dbReference type="PANTHER" id="PTHR41248">
    <property type="entry name" value="NORD PROTEIN"/>
    <property type="match status" value="1"/>
</dbReference>
<dbReference type="Gene3D" id="3.40.50.410">
    <property type="entry name" value="von Willebrand factor, type A domain"/>
    <property type="match status" value="1"/>
</dbReference>
<name>A0A072N267_9GAMM</name>
<dbReference type="PATRIC" id="fig|1137280.3.peg.1274"/>
<dbReference type="RefSeq" id="WP_036129658.1">
    <property type="nucleotide sequence ID" value="NZ_ANIE01000004.1"/>
</dbReference>
<feature type="compositionally biased region" description="Polar residues" evidence="1">
    <location>
        <begin position="208"/>
        <end position="221"/>
    </location>
</feature>